<dbReference type="InParanoid" id="A0A316V349"/>
<name>A0A316V349_9BASI</name>
<keyword evidence="2" id="KW-0472">Membrane</keyword>
<dbReference type="RefSeq" id="XP_025351720.1">
    <property type="nucleotide sequence ID" value="XM_025497993.1"/>
</dbReference>
<keyword evidence="2" id="KW-1133">Transmembrane helix</keyword>
<sequence>MKSTSLLTFACLMAPFLATSGASFSDCRPKYSGNIAINNEQIGITGQYNSLGKVSKGFTPVNFVFYECKIEGYSRSPDEYGFLIANGVDKSKCATAILQGSDKSFATIDHYQCDYNGANKEQINRQLVYANYFRPNGGDAVIDITFQGSPKTETNTGFTMRHASPLRPQKVSKKAQSSSTTRRTTSDMTLYPCMMSLSNRPILSCQANRPRMKRRLRMILERMVSHFQPVLKQFSHLPRRSFELYSAERLFWSKSDNQKVAMLHRCCLLLLHLFFVGIYIPLTQS</sequence>
<organism evidence="4 5">
    <name type="scientific">Meira miltonrushii</name>
    <dbReference type="NCBI Taxonomy" id="1280837"/>
    <lineage>
        <taxon>Eukaryota</taxon>
        <taxon>Fungi</taxon>
        <taxon>Dikarya</taxon>
        <taxon>Basidiomycota</taxon>
        <taxon>Ustilaginomycotina</taxon>
        <taxon>Exobasidiomycetes</taxon>
        <taxon>Exobasidiales</taxon>
        <taxon>Brachybasidiaceae</taxon>
        <taxon>Meira</taxon>
    </lineage>
</organism>
<proteinExistence type="predicted"/>
<reference evidence="4 5" key="1">
    <citation type="journal article" date="2018" name="Mol. Biol. Evol.">
        <title>Broad Genomic Sampling Reveals a Smut Pathogenic Ancestry of the Fungal Clade Ustilaginomycotina.</title>
        <authorList>
            <person name="Kijpornyongpan T."/>
            <person name="Mondo S.J."/>
            <person name="Barry K."/>
            <person name="Sandor L."/>
            <person name="Lee J."/>
            <person name="Lipzen A."/>
            <person name="Pangilinan J."/>
            <person name="LaButti K."/>
            <person name="Hainaut M."/>
            <person name="Henrissat B."/>
            <person name="Grigoriev I.V."/>
            <person name="Spatafora J.W."/>
            <person name="Aime M.C."/>
        </authorList>
    </citation>
    <scope>NUCLEOTIDE SEQUENCE [LARGE SCALE GENOMIC DNA]</scope>
    <source>
        <strain evidence="4 5">MCA 3882</strain>
    </source>
</reference>
<feature type="region of interest" description="Disordered" evidence="1">
    <location>
        <begin position="154"/>
        <end position="185"/>
    </location>
</feature>
<accession>A0A316V349</accession>
<evidence type="ECO:0000256" key="2">
    <source>
        <dbReference type="SAM" id="Phobius"/>
    </source>
</evidence>
<evidence type="ECO:0000313" key="4">
    <source>
        <dbReference type="EMBL" id="PWN31418.1"/>
    </source>
</evidence>
<dbReference type="Proteomes" id="UP000245771">
    <property type="component" value="Unassembled WGS sequence"/>
</dbReference>
<keyword evidence="5" id="KW-1185">Reference proteome</keyword>
<feature type="signal peptide" evidence="3">
    <location>
        <begin position="1"/>
        <end position="21"/>
    </location>
</feature>
<keyword evidence="2" id="KW-0812">Transmembrane</keyword>
<evidence type="ECO:0000256" key="1">
    <source>
        <dbReference type="SAM" id="MobiDB-lite"/>
    </source>
</evidence>
<gene>
    <name evidence="4" type="ORF">FA14DRAFT_158787</name>
</gene>
<feature type="chain" id="PRO_5016441742" evidence="3">
    <location>
        <begin position="22"/>
        <end position="285"/>
    </location>
</feature>
<keyword evidence="3" id="KW-0732">Signal</keyword>
<evidence type="ECO:0000256" key="3">
    <source>
        <dbReference type="SAM" id="SignalP"/>
    </source>
</evidence>
<protein>
    <submittedName>
        <fullName evidence="4">Uncharacterized protein</fullName>
    </submittedName>
</protein>
<evidence type="ECO:0000313" key="5">
    <source>
        <dbReference type="Proteomes" id="UP000245771"/>
    </source>
</evidence>
<dbReference type="EMBL" id="KZ819609">
    <property type="protein sequence ID" value="PWN31418.1"/>
    <property type="molecule type" value="Genomic_DNA"/>
</dbReference>
<feature type="transmembrane region" description="Helical" evidence="2">
    <location>
        <begin position="262"/>
        <end position="282"/>
    </location>
</feature>
<dbReference type="AlphaFoldDB" id="A0A316V349"/>
<dbReference type="GeneID" id="37019774"/>